<evidence type="ECO:0000313" key="2">
    <source>
        <dbReference type="EMBL" id="GAA1100839.1"/>
    </source>
</evidence>
<name>A0ABP4EEH2_9ACTN</name>
<dbReference type="Gene3D" id="2.60.40.230">
    <property type="entry name" value="Neocarzinostatin-like"/>
    <property type="match status" value="1"/>
</dbReference>
<dbReference type="SUPFAM" id="SSF49319">
    <property type="entry name" value="Actinoxanthin-like"/>
    <property type="match status" value="1"/>
</dbReference>
<dbReference type="InterPro" id="IPR027273">
    <property type="entry name" value="Neocarzinostatin-like"/>
</dbReference>
<keyword evidence="3" id="KW-1185">Reference proteome</keyword>
<evidence type="ECO:0008006" key="4">
    <source>
        <dbReference type="Google" id="ProtNLM"/>
    </source>
</evidence>
<evidence type="ECO:0000256" key="1">
    <source>
        <dbReference type="SAM" id="SignalP"/>
    </source>
</evidence>
<comment type="caution">
    <text evidence="2">The sequence shown here is derived from an EMBL/GenBank/DDBJ whole genome shotgun (WGS) entry which is preliminary data.</text>
</comment>
<dbReference type="RefSeq" id="WP_343993650.1">
    <property type="nucleotide sequence ID" value="NZ_BAAALG010000007.1"/>
</dbReference>
<evidence type="ECO:0000313" key="3">
    <source>
        <dbReference type="Proteomes" id="UP001501581"/>
    </source>
</evidence>
<accession>A0ABP4EEH2</accession>
<gene>
    <name evidence="2" type="ORF">GCM10009668_18640</name>
</gene>
<feature type="chain" id="PRO_5045478865" description="Neocarzinostatin family protein" evidence="1">
    <location>
        <begin position="36"/>
        <end position="157"/>
    </location>
</feature>
<keyword evidence="1" id="KW-0732">Signal</keyword>
<organism evidence="2 3">
    <name type="scientific">Nocardioides dubius</name>
    <dbReference type="NCBI Taxonomy" id="317019"/>
    <lineage>
        <taxon>Bacteria</taxon>
        <taxon>Bacillati</taxon>
        <taxon>Actinomycetota</taxon>
        <taxon>Actinomycetes</taxon>
        <taxon>Propionibacteriales</taxon>
        <taxon>Nocardioidaceae</taxon>
        <taxon>Nocardioides</taxon>
    </lineage>
</organism>
<sequence>MSNGTRTRITRATKLSAAIGGAAAVAALSAMPAFAAGTITAVSPTPLVDATTATVTGTGFAANADLRVGLCSTDTYGLLAIPACGEFTDTTTDGSGNLSAAFVAYENGVNNHYNPLNPVFWGQPSTLDCTAPGSCEIVITSHSGTSSTTEATAPANF</sequence>
<reference evidence="3" key="1">
    <citation type="journal article" date="2019" name="Int. J. Syst. Evol. Microbiol.">
        <title>The Global Catalogue of Microorganisms (GCM) 10K type strain sequencing project: providing services to taxonomists for standard genome sequencing and annotation.</title>
        <authorList>
            <consortium name="The Broad Institute Genomics Platform"/>
            <consortium name="The Broad Institute Genome Sequencing Center for Infectious Disease"/>
            <person name="Wu L."/>
            <person name="Ma J."/>
        </authorList>
    </citation>
    <scope>NUCLEOTIDE SEQUENCE [LARGE SCALE GENOMIC DNA]</scope>
    <source>
        <strain evidence="3">JCM 13008</strain>
    </source>
</reference>
<protein>
    <recommendedName>
        <fullName evidence="4">Neocarzinostatin family protein</fullName>
    </recommendedName>
</protein>
<proteinExistence type="predicted"/>
<feature type="signal peptide" evidence="1">
    <location>
        <begin position="1"/>
        <end position="35"/>
    </location>
</feature>
<dbReference type="EMBL" id="BAAALG010000007">
    <property type="protein sequence ID" value="GAA1100839.1"/>
    <property type="molecule type" value="Genomic_DNA"/>
</dbReference>
<dbReference type="Proteomes" id="UP001501581">
    <property type="component" value="Unassembled WGS sequence"/>
</dbReference>